<evidence type="ECO:0000313" key="1">
    <source>
        <dbReference type="EMBL" id="KIK60570.1"/>
    </source>
</evidence>
<accession>A0A0D0BA63</accession>
<dbReference type="Proteomes" id="UP000053593">
    <property type="component" value="Unassembled WGS sequence"/>
</dbReference>
<proteinExistence type="predicted"/>
<name>A0A0D0BA63_9AGAR</name>
<organism evidence="1 2">
    <name type="scientific">Collybiopsis luxurians FD-317 M1</name>
    <dbReference type="NCBI Taxonomy" id="944289"/>
    <lineage>
        <taxon>Eukaryota</taxon>
        <taxon>Fungi</taxon>
        <taxon>Dikarya</taxon>
        <taxon>Basidiomycota</taxon>
        <taxon>Agaricomycotina</taxon>
        <taxon>Agaricomycetes</taxon>
        <taxon>Agaricomycetidae</taxon>
        <taxon>Agaricales</taxon>
        <taxon>Marasmiineae</taxon>
        <taxon>Omphalotaceae</taxon>
        <taxon>Collybiopsis</taxon>
        <taxon>Collybiopsis luxurians</taxon>
    </lineage>
</organism>
<reference evidence="1 2" key="1">
    <citation type="submission" date="2014-04" db="EMBL/GenBank/DDBJ databases">
        <title>Evolutionary Origins and Diversification of the Mycorrhizal Mutualists.</title>
        <authorList>
            <consortium name="DOE Joint Genome Institute"/>
            <consortium name="Mycorrhizal Genomics Consortium"/>
            <person name="Kohler A."/>
            <person name="Kuo A."/>
            <person name="Nagy L.G."/>
            <person name="Floudas D."/>
            <person name="Copeland A."/>
            <person name="Barry K.W."/>
            <person name="Cichocki N."/>
            <person name="Veneault-Fourrey C."/>
            <person name="LaButti K."/>
            <person name="Lindquist E.A."/>
            <person name="Lipzen A."/>
            <person name="Lundell T."/>
            <person name="Morin E."/>
            <person name="Murat C."/>
            <person name="Riley R."/>
            <person name="Ohm R."/>
            <person name="Sun H."/>
            <person name="Tunlid A."/>
            <person name="Henrissat B."/>
            <person name="Grigoriev I.V."/>
            <person name="Hibbett D.S."/>
            <person name="Martin F."/>
        </authorList>
    </citation>
    <scope>NUCLEOTIDE SEQUENCE [LARGE SCALE GENOMIC DNA]</scope>
    <source>
        <strain evidence="1 2">FD-317 M1</strain>
    </source>
</reference>
<gene>
    <name evidence="1" type="ORF">GYMLUDRAFT_59351</name>
</gene>
<keyword evidence="2" id="KW-1185">Reference proteome</keyword>
<dbReference type="HOGENOM" id="CLU_2223564_0_0_1"/>
<dbReference type="AlphaFoldDB" id="A0A0D0BA63"/>
<dbReference type="EMBL" id="KN834774">
    <property type="protein sequence ID" value="KIK60570.1"/>
    <property type="molecule type" value="Genomic_DNA"/>
</dbReference>
<evidence type="ECO:0000313" key="2">
    <source>
        <dbReference type="Proteomes" id="UP000053593"/>
    </source>
</evidence>
<protein>
    <submittedName>
        <fullName evidence="1">Unplaced genomic scaffold GYMLUscaffold_26, whole genome shotgun sequence</fullName>
    </submittedName>
</protein>
<sequence>MMLSKWLNIVKEGEEQLQVEGRLMLLKKHVAALKVEKDSHMQVQSFEETKAKAMEIHLKEYLEAIAWFQDHWLDSPQKWTPMEKEDHLNLLLMFFTLTIYIMDCFE</sequence>